<dbReference type="EMBL" id="CP040871">
    <property type="protein sequence ID" value="QDA56442.1"/>
    <property type="molecule type" value="Genomic_DNA"/>
</dbReference>
<protein>
    <recommendedName>
        <fullName evidence="4">Lipoprotein</fullName>
    </recommendedName>
</protein>
<proteinExistence type="predicted"/>
<feature type="signal peptide" evidence="1">
    <location>
        <begin position="1"/>
        <end position="23"/>
    </location>
</feature>
<dbReference type="OrthoDB" id="163809at2"/>
<gene>
    <name evidence="2" type="ORF">FHQ07_03505</name>
</gene>
<evidence type="ECO:0000256" key="1">
    <source>
        <dbReference type="SAM" id="SignalP"/>
    </source>
</evidence>
<name>A0A5B7ZRN3_9GAMM</name>
<reference evidence="2 3" key="1">
    <citation type="submission" date="2019-06" db="EMBL/GenBank/DDBJ databases">
        <title>Thermomonas aquatica sp. nov., isolated from an industrial wastewater treatment plant.</title>
        <authorList>
            <person name="Jeon J.H."/>
            <person name="Park D.-S."/>
        </authorList>
    </citation>
    <scope>NUCLEOTIDE SEQUENCE [LARGE SCALE GENOMIC DNA]</scope>
    <source>
        <strain evidence="2 3">SY21</strain>
    </source>
</reference>
<evidence type="ECO:0000313" key="3">
    <source>
        <dbReference type="Proteomes" id="UP000308149"/>
    </source>
</evidence>
<feature type="chain" id="PRO_5022915254" description="Lipoprotein" evidence="1">
    <location>
        <begin position="24"/>
        <end position="128"/>
    </location>
</feature>
<dbReference type="RefSeq" id="WP_139715370.1">
    <property type="nucleotide sequence ID" value="NZ_CP040871.1"/>
</dbReference>
<accession>A0A5B7ZRN3</accession>
<keyword evidence="1" id="KW-0732">Signal</keyword>
<organism evidence="2 3">
    <name type="scientific">Thermomonas aquatica</name>
    <dbReference type="NCBI Taxonomy" id="2202149"/>
    <lineage>
        <taxon>Bacteria</taxon>
        <taxon>Pseudomonadati</taxon>
        <taxon>Pseudomonadota</taxon>
        <taxon>Gammaproteobacteria</taxon>
        <taxon>Lysobacterales</taxon>
        <taxon>Lysobacteraceae</taxon>
        <taxon>Thermomonas</taxon>
    </lineage>
</organism>
<evidence type="ECO:0008006" key="4">
    <source>
        <dbReference type="Google" id="ProtNLM"/>
    </source>
</evidence>
<dbReference type="Proteomes" id="UP000308149">
    <property type="component" value="Chromosome"/>
</dbReference>
<sequence length="128" mass="13202">MIRIARLLALALLSGCAALPNGAAPAADGSTVALGLGQSTLLADDSLLTYTRLVNDSRCAPDVQCVWEGDAEIALQWRAAGGGSQELRLHTSGKAGAASARAGHRTITLTALERGIAPRASLRIDRVD</sequence>
<evidence type="ECO:0000313" key="2">
    <source>
        <dbReference type="EMBL" id="QDA56442.1"/>
    </source>
</evidence>
<dbReference type="KEGG" id="thes:FHQ07_03505"/>
<keyword evidence="3" id="KW-1185">Reference proteome</keyword>
<dbReference type="AlphaFoldDB" id="A0A5B7ZRN3"/>